<proteinExistence type="predicted"/>
<protein>
    <submittedName>
        <fullName evidence="1">Uncharacterized protein</fullName>
    </submittedName>
</protein>
<evidence type="ECO:0000313" key="2">
    <source>
        <dbReference type="Proteomes" id="UP000837857"/>
    </source>
</evidence>
<evidence type="ECO:0000313" key="1">
    <source>
        <dbReference type="EMBL" id="CAH2058348.1"/>
    </source>
</evidence>
<gene>
    <name evidence="1" type="ORF">IPOD504_LOCUS10554</name>
</gene>
<accession>A0ABN8IIE4</accession>
<sequence>MALVYGQYTTEIPGNSCNSEICCVAPPHILANLVESRRRVRFACVTSNCNPLPLVACTAAPLGTHARPTSALLRFGIESIANGYGERHAGSLFGDPLRRAFGLRWRSR</sequence>
<reference evidence="1" key="1">
    <citation type="submission" date="2022-03" db="EMBL/GenBank/DDBJ databases">
        <authorList>
            <person name="Martin H S."/>
        </authorList>
    </citation>
    <scope>NUCLEOTIDE SEQUENCE</scope>
</reference>
<organism evidence="1 2">
    <name type="scientific">Iphiclides podalirius</name>
    <name type="common">scarce swallowtail</name>
    <dbReference type="NCBI Taxonomy" id="110791"/>
    <lineage>
        <taxon>Eukaryota</taxon>
        <taxon>Metazoa</taxon>
        <taxon>Ecdysozoa</taxon>
        <taxon>Arthropoda</taxon>
        <taxon>Hexapoda</taxon>
        <taxon>Insecta</taxon>
        <taxon>Pterygota</taxon>
        <taxon>Neoptera</taxon>
        <taxon>Endopterygota</taxon>
        <taxon>Lepidoptera</taxon>
        <taxon>Glossata</taxon>
        <taxon>Ditrysia</taxon>
        <taxon>Papilionoidea</taxon>
        <taxon>Papilionidae</taxon>
        <taxon>Papilioninae</taxon>
        <taxon>Iphiclides</taxon>
    </lineage>
</organism>
<name>A0ABN8IIE4_9NEOP</name>
<dbReference type="EMBL" id="OW152837">
    <property type="protein sequence ID" value="CAH2058348.1"/>
    <property type="molecule type" value="Genomic_DNA"/>
</dbReference>
<keyword evidence="2" id="KW-1185">Reference proteome</keyword>
<feature type="non-terminal residue" evidence="1">
    <location>
        <position position="1"/>
    </location>
</feature>
<dbReference type="Proteomes" id="UP000837857">
    <property type="component" value="Chromosome 25"/>
</dbReference>